<feature type="compositionally biased region" description="Low complexity" evidence="1">
    <location>
        <begin position="267"/>
        <end position="286"/>
    </location>
</feature>
<feature type="compositionally biased region" description="Polar residues" evidence="1">
    <location>
        <begin position="219"/>
        <end position="266"/>
    </location>
</feature>
<dbReference type="Proteomes" id="UP001215598">
    <property type="component" value="Unassembled WGS sequence"/>
</dbReference>
<feature type="signal peptide" evidence="3">
    <location>
        <begin position="1"/>
        <end position="28"/>
    </location>
</feature>
<feature type="chain" id="PRO_5042162618" evidence="3">
    <location>
        <begin position="29"/>
        <end position="498"/>
    </location>
</feature>
<feature type="compositionally biased region" description="Pro residues" evidence="1">
    <location>
        <begin position="207"/>
        <end position="218"/>
    </location>
</feature>
<accession>A0AAD7JS47</accession>
<dbReference type="Gene3D" id="2.60.120.260">
    <property type="entry name" value="Galactose-binding domain-like"/>
    <property type="match status" value="1"/>
</dbReference>
<keyword evidence="2" id="KW-0472">Membrane</keyword>
<keyword evidence="3" id="KW-0732">Signal</keyword>
<organism evidence="4 5">
    <name type="scientific">Mycena metata</name>
    <dbReference type="NCBI Taxonomy" id="1033252"/>
    <lineage>
        <taxon>Eukaryota</taxon>
        <taxon>Fungi</taxon>
        <taxon>Dikarya</taxon>
        <taxon>Basidiomycota</taxon>
        <taxon>Agaricomycotina</taxon>
        <taxon>Agaricomycetes</taxon>
        <taxon>Agaricomycetidae</taxon>
        <taxon>Agaricales</taxon>
        <taxon>Marasmiineae</taxon>
        <taxon>Mycenaceae</taxon>
        <taxon>Mycena</taxon>
    </lineage>
</organism>
<comment type="caution">
    <text evidence="4">The sequence shown here is derived from an EMBL/GenBank/DDBJ whole genome shotgun (WGS) entry which is preliminary data.</text>
</comment>
<evidence type="ECO:0000313" key="4">
    <source>
        <dbReference type="EMBL" id="KAJ7769006.1"/>
    </source>
</evidence>
<proteinExistence type="predicted"/>
<keyword evidence="2" id="KW-0812">Transmembrane</keyword>
<keyword evidence="2" id="KW-1133">Transmembrane helix</keyword>
<evidence type="ECO:0000256" key="1">
    <source>
        <dbReference type="SAM" id="MobiDB-lite"/>
    </source>
</evidence>
<protein>
    <submittedName>
        <fullName evidence="4">Uncharacterized protein</fullName>
    </submittedName>
</protein>
<feature type="region of interest" description="Disordered" evidence="1">
    <location>
        <begin position="202"/>
        <end position="328"/>
    </location>
</feature>
<name>A0AAD7JS47_9AGAR</name>
<evidence type="ECO:0000313" key="5">
    <source>
        <dbReference type="Proteomes" id="UP001215598"/>
    </source>
</evidence>
<feature type="transmembrane region" description="Helical" evidence="2">
    <location>
        <begin position="335"/>
        <end position="359"/>
    </location>
</feature>
<feature type="compositionally biased region" description="Low complexity" evidence="1">
    <location>
        <begin position="309"/>
        <end position="323"/>
    </location>
</feature>
<sequence length="498" mass="51211">MALFRGRPTSWLARTLIFCHIPFLFTHARRTKHNDIGRSDDPLSDSGLTSASWIWTSGATMGSIAFIKTYISGSGRTATSATISLTVVQQFTLWVNGRLIGASGDGADDWKSAQVFTTALNATSNIFSVLAVNDADSGAPAPGLLAGIHVKYSDGSDDVIVSDSIWVVSTVIPSDFPTPSTYSLFSPATLLAPFGSGSWGDSVTLAPPDPPPGSPPPISTATTVNALSAPSIPSSGGTLKSTPSSVGDGTHGSSITAPLTDSTSRVSATGDSASRSRSSAPSSFASTVRPSGTFPSSIPFGIGSTDNPGSSSGPAGGSSSSLGTNSAATSSPHSIPIALIIGAVVGGLALIIALALLYWRHRRRFLRSSPSIYPFLLGPLDLRRTLGASSPRGDSPTTSISHLRPAVVEAGHPQPYPQAQSSGYESQGIIPPTKLEAVSAFIGIGGGASSNVIATSNAQIASRNEASQTNLFDGPPDPDLETVPPPSYHTHFNQRLMI</sequence>
<evidence type="ECO:0000256" key="3">
    <source>
        <dbReference type="SAM" id="SignalP"/>
    </source>
</evidence>
<dbReference type="EMBL" id="JARKIB010000019">
    <property type="protein sequence ID" value="KAJ7769006.1"/>
    <property type="molecule type" value="Genomic_DNA"/>
</dbReference>
<reference evidence="4" key="1">
    <citation type="submission" date="2023-03" db="EMBL/GenBank/DDBJ databases">
        <title>Massive genome expansion in bonnet fungi (Mycena s.s.) driven by repeated elements and novel gene families across ecological guilds.</title>
        <authorList>
            <consortium name="Lawrence Berkeley National Laboratory"/>
            <person name="Harder C.B."/>
            <person name="Miyauchi S."/>
            <person name="Viragh M."/>
            <person name="Kuo A."/>
            <person name="Thoen E."/>
            <person name="Andreopoulos B."/>
            <person name="Lu D."/>
            <person name="Skrede I."/>
            <person name="Drula E."/>
            <person name="Henrissat B."/>
            <person name="Morin E."/>
            <person name="Kohler A."/>
            <person name="Barry K."/>
            <person name="LaButti K."/>
            <person name="Morin E."/>
            <person name="Salamov A."/>
            <person name="Lipzen A."/>
            <person name="Mereny Z."/>
            <person name="Hegedus B."/>
            <person name="Baldrian P."/>
            <person name="Stursova M."/>
            <person name="Weitz H."/>
            <person name="Taylor A."/>
            <person name="Grigoriev I.V."/>
            <person name="Nagy L.G."/>
            <person name="Martin F."/>
            <person name="Kauserud H."/>
        </authorList>
    </citation>
    <scope>NUCLEOTIDE SEQUENCE</scope>
    <source>
        <strain evidence="4">CBHHK182m</strain>
    </source>
</reference>
<dbReference type="AlphaFoldDB" id="A0AAD7JS47"/>
<gene>
    <name evidence="4" type="ORF">B0H16DRAFT_1882120</name>
</gene>
<keyword evidence="5" id="KW-1185">Reference proteome</keyword>
<evidence type="ECO:0000256" key="2">
    <source>
        <dbReference type="SAM" id="Phobius"/>
    </source>
</evidence>